<organism evidence="3 4">
    <name type="scientific">Tibeticola sediminis</name>
    <dbReference type="NCBI Taxonomy" id="1917811"/>
    <lineage>
        <taxon>Bacteria</taxon>
        <taxon>Pseudomonadati</taxon>
        <taxon>Pseudomonadota</taxon>
        <taxon>Betaproteobacteria</taxon>
        <taxon>Burkholderiales</taxon>
        <taxon>Comamonadaceae</taxon>
        <taxon>Tibeticola</taxon>
    </lineage>
</organism>
<dbReference type="Pfam" id="PF14340">
    <property type="entry name" value="DUF4395"/>
    <property type="match status" value="1"/>
</dbReference>
<comment type="caution">
    <text evidence="3">The sequence shown here is derived from an EMBL/GenBank/DDBJ whole genome shotgun (WGS) entry which is preliminary data.</text>
</comment>
<dbReference type="InterPro" id="IPR025508">
    <property type="entry name" value="DUF4395"/>
</dbReference>
<dbReference type="Proteomes" id="UP000272193">
    <property type="component" value="Unassembled WGS sequence"/>
</dbReference>
<dbReference type="RefSeq" id="WP_170159042.1">
    <property type="nucleotide sequence ID" value="NZ_RKQL01000004.1"/>
</dbReference>
<evidence type="ECO:0000313" key="4">
    <source>
        <dbReference type="Proteomes" id="UP000272193"/>
    </source>
</evidence>
<dbReference type="AlphaFoldDB" id="A0A3N4U7F9"/>
<reference evidence="3 4" key="1">
    <citation type="submission" date="2018-11" db="EMBL/GenBank/DDBJ databases">
        <title>Genomic Encyclopedia of Type Strains, Phase IV (KMG-IV): sequencing the most valuable type-strain genomes for metagenomic binning, comparative biology and taxonomic classification.</title>
        <authorList>
            <person name="Goeker M."/>
        </authorList>
    </citation>
    <scope>NUCLEOTIDE SEQUENCE [LARGE SCALE GENOMIC DNA]</scope>
    <source>
        <strain evidence="3 4">DSM 101684</strain>
    </source>
</reference>
<feature type="transmembrane region" description="Helical" evidence="1">
    <location>
        <begin position="110"/>
        <end position="128"/>
    </location>
</feature>
<feature type="transmembrane region" description="Helical" evidence="1">
    <location>
        <begin position="38"/>
        <end position="58"/>
    </location>
</feature>
<protein>
    <submittedName>
        <fullName evidence="3">Uncharacterized protein DUF4395</fullName>
    </submittedName>
</protein>
<dbReference type="EMBL" id="RKQL01000004">
    <property type="protein sequence ID" value="RPE66673.1"/>
    <property type="molecule type" value="Genomic_DNA"/>
</dbReference>
<keyword evidence="4" id="KW-1185">Reference proteome</keyword>
<evidence type="ECO:0000259" key="2">
    <source>
        <dbReference type="Pfam" id="PF14340"/>
    </source>
</evidence>
<evidence type="ECO:0000256" key="1">
    <source>
        <dbReference type="SAM" id="Phobius"/>
    </source>
</evidence>
<keyword evidence="1" id="KW-1133">Transmembrane helix</keyword>
<evidence type="ECO:0000313" key="3">
    <source>
        <dbReference type="EMBL" id="RPE66673.1"/>
    </source>
</evidence>
<feature type="transmembrane region" description="Helical" evidence="1">
    <location>
        <begin position="65"/>
        <end position="85"/>
    </location>
</feature>
<gene>
    <name evidence="3" type="ORF">EDC62_1745</name>
</gene>
<keyword evidence="1" id="KW-0472">Membrane</keyword>
<feature type="transmembrane region" description="Helical" evidence="1">
    <location>
        <begin position="135"/>
        <end position="155"/>
    </location>
</feature>
<accession>A0A3N4U7F9</accession>
<feature type="domain" description="DUF4395" evidence="2">
    <location>
        <begin position="32"/>
        <end position="166"/>
    </location>
</feature>
<proteinExistence type="predicted"/>
<name>A0A3N4U7F9_9BURK</name>
<keyword evidence="1" id="KW-0812">Transmembrane</keyword>
<sequence length="282" mass="29930">MTKDAALKPTPPTPNWRRFGESVPGYEVPVLNERAVRAAAGLLFVPALISFMNAWLLGNFQPTRLFVVAFLIDFALRLFVSPRWAPSLVLGQWLVRRQQPEWVGAPQKRFAWAIGFVLALTMFVLVVVQQVIGPLNILVCATCLTLMFFESALGICIGCKLYNLIRPEAAQHCPGGSCALPPDPAVQVDRRQAAAAAAYAVVLGVAASLLAPAPTPTAAAMKAPATETTAAVAPQASAPANAPGSAASAATAAAAAEAERCKVPDFAKAIGHEEMWKRHNHC</sequence>